<evidence type="ECO:0000256" key="6">
    <source>
        <dbReference type="ARBA" id="ARBA00023125"/>
    </source>
</evidence>
<evidence type="ECO:0000256" key="10">
    <source>
        <dbReference type="SAM" id="MobiDB-lite"/>
    </source>
</evidence>
<keyword evidence="3 9" id="KW-0863">Zinc-finger</keyword>
<dbReference type="GO" id="GO:0008270">
    <property type="term" value="F:zinc ion binding"/>
    <property type="evidence" value="ECO:0007669"/>
    <property type="project" value="UniProtKB-KW"/>
</dbReference>
<dbReference type="PANTHER" id="PTHR31251:SF74">
    <property type="entry name" value="SQUAMOSA PROMOTER-BINDING-LIKE PROTEIN 2"/>
    <property type="match status" value="1"/>
</dbReference>
<dbReference type="FunFam" id="4.10.1100.10:FF:000001">
    <property type="entry name" value="Squamosa promoter-binding-like protein 14"/>
    <property type="match status" value="1"/>
</dbReference>
<feature type="region of interest" description="Disordered" evidence="10">
    <location>
        <begin position="36"/>
        <end position="78"/>
    </location>
</feature>
<dbReference type="AlphaFoldDB" id="A0A200R9B4"/>
<keyword evidence="4" id="KW-0862">Zinc</keyword>
<dbReference type="InterPro" id="IPR004333">
    <property type="entry name" value="SBP_dom"/>
</dbReference>
<comment type="subcellular location">
    <subcellularLocation>
        <location evidence="1">Nucleus</location>
    </subcellularLocation>
</comment>
<dbReference type="FunCoup" id="A0A200R9B4">
    <property type="interactions" value="493"/>
</dbReference>
<evidence type="ECO:0000256" key="1">
    <source>
        <dbReference type="ARBA" id="ARBA00004123"/>
    </source>
</evidence>
<dbReference type="GO" id="GO:0003677">
    <property type="term" value="F:DNA binding"/>
    <property type="evidence" value="ECO:0007669"/>
    <property type="project" value="UniProtKB-KW"/>
</dbReference>
<evidence type="ECO:0000256" key="2">
    <source>
        <dbReference type="ARBA" id="ARBA00022723"/>
    </source>
</evidence>
<proteinExistence type="predicted"/>
<accession>A0A200R9B4</accession>
<dbReference type="OrthoDB" id="514967at2759"/>
<keyword evidence="2" id="KW-0479">Metal-binding</keyword>
<evidence type="ECO:0000256" key="8">
    <source>
        <dbReference type="ARBA" id="ARBA00023242"/>
    </source>
</evidence>
<dbReference type="InterPro" id="IPR044817">
    <property type="entry name" value="SBP-like"/>
</dbReference>
<dbReference type="Proteomes" id="UP000195402">
    <property type="component" value="Unassembled WGS sequence"/>
</dbReference>
<name>A0A200R9B4_MACCD</name>
<dbReference type="Gene3D" id="4.10.1100.10">
    <property type="entry name" value="Transcription factor, SBP-box domain"/>
    <property type="match status" value="1"/>
</dbReference>
<feature type="region of interest" description="Disordered" evidence="10">
    <location>
        <begin position="296"/>
        <end position="320"/>
    </location>
</feature>
<evidence type="ECO:0000313" key="13">
    <source>
        <dbReference type="Proteomes" id="UP000195402"/>
    </source>
</evidence>
<dbReference type="EMBL" id="MVGT01000213">
    <property type="protein sequence ID" value="OVA19324.1"/>
    <property type="molecule type" value="Genomic_DNA"/>
</dbReference>
<evidence type="ECO:0000259" key="11">
    <source>
        <dbReference type="PROSITE" id="PS51141"/>
    </source>
</evidence>
<evidence type="ECO:0000256" key="3">
    <source>
        <dbReference type="ARBA" id="ARBA00022771"/>
    </source>
</evidence>
<feature type="domain" description="SBP-type" evidence="11">
    <location>
        <begin position="182"/>
        <end position="259"/>
    </location>
</feature>
<feature type="compositionally biased region" description="Basic and acidic residues" evidence="10">
    <location>
        <begin position="101"/>
        <end position="116"/>
    </location>
</feature>
<dbReference type="SUPFAM" id="SSF103612">
    <property type="entry name" value="SBT domain"/>
    <property type="match status" value="1"/>
</dbReference>
<evidence type="ECO:0000256" key="9">
    <source>
        <dbReference type="PROSITE-ProRule" id="PRU00470"/>
    </source>
</evidence>
<evidence type="ECO:0000256" key="4">
    <source>
        <dbReference type="ARBA" id="ARBA00022833"/>
    </source>
</evidence>
<keyword evidence="6" id="KW-0238">DNA-binding</keyword>
<dbReference type="OMA" id="KPYKADS"/>
<feature type="compositionally biased region" description="Low complexity" evidence="10">
    <location>
        <begin position="63"/>
        <end position="78"/>
    </location>
</feature>
<dbReference type="GO" id="GO:0005634">
    <property type="term" value="C:nucleus"/>
    <property type="evidence" value="ECO:0007669"/>
    <property type="project" value="UniProtKB-SubCell"/>
</dbReference>
<comment type="caution">
    <text evidence="12">The sequence shown here is derived from an EMBL/GenBank/DDBJ whole genome shotgun (WGS) entry which is preliminary data.</text>
</comment>
<sequence length="464" mass="51519">MKFCSVMEWNTKTPLQWDWENLMMFNGKINEIHKQTQPTDWGTEGDGAIDNGSFYSSGGGHSGSDLGNGSSSKSSISASIDSSAKGGIKISEFNFETVEASPKDPTRKKELGRVEDTGSSPTLGASVGSCEPLIGLKLGKRTYFEDVCAGSSTIKPSSFSVIPTSSTTAAKRSRASYQSMQTPRCQVEGCDLDLTSAKDYHRRHRVCESHSKCPKVTVSGLERRFCQQCSRFHDLSEFDEKKRSCRRRLSDHNARRRKPPQEAIQFNSARLSSSFYDGRQQMSFMLNRVPLVHSTKPATNPTWERRPAKPGGIDAQHFPNSDLLNSIPSLRHDSDRLLPFKGPTVEALNQGLEASMLAPNLDPTPDLRRALSLLSTNSWSSGDPEPSSLDQLMHANHTSLPQPDMQSTPQGWPLASLEYWQAEQQPADSRVHPLTSQNNGSSQFQEFQLFKTPYEDGFYSNQIN</sequence>
<dbReference type="InterPro" id="IPR036893">
    <property type="entry name" value="SBP_sf"/>
</dbReference>
<evidence type="ECO:0000313" key="12">
    <source>
        <dbReference type="EMBL" id="OVA19324.1"/>
    </source>
</evidence>
<reference evidence="12 13" key="1">
    <citation type="journal article" date="2017" name="Mol. Plant">
        <title>The Genome of Medicinal Plant Macleaya cordata Provides New Insights into Benzylisoquinoline Alkaloids Metabolism.</title>
        <authorList>
            <person name="Liu X."/>
            <person name="Liu Y."/>
            <person name="Huang P."/>
            <person name="Ma Y."/>
            <person name="Qing Z."/>
            <person name="Tang Q."/>
            <person name="Cao H."/>
            <person name="Cheng P."/>
            <person name="Zheng Y."/>
            <person name="Yuan Z."/>
            <person name="Zhou Y."/>
            <person name="Liu J."/>
            <person name="Tang Z."/>
            <person name="Zhuo Y."/>
            <person name="Zhang Y."/>
            <person name="Yu L."/>
            <person name="Huang J."/>
            <person name="Yang P."/>
            <person name="Peng Q."/>
            <person name="Zhang J."/>
            <person name="Jiang W."/>
            <person name="Zhang Z."/>
            <person name="Lin K."/>
            <person name="Ro D.K."/>
            <person name="Chen X."/>
            <person name="Xiong X."/>
            <person name="Shang Y."/>
            <person name="Huang S."/>
            <person name="Zeng J."/>
        </authorList>
    </citation>
    <scope>NUCLEOTIDE SEQUENCE [LARGE SCALE GENOMIC DNA]</scope>
    <source>
        <strain evidence="13">cv. BLH2017</strain>
        <tissue evidence="12">Root</tissue>
    </source>
</reference>
<dbReference type="STRING" id="56857.A0A200R9B4"/>
<keyword evidence="7" id="KW-0804">Transcription</keyword>
<protein>
    <submittedName>
        <fullName evidence="12">Transcription factor</fullName>
    </submittedName>
</protein>
<dbReference type="Pfam" id="PF03110">
    <property type="entry name" value="SBP"/>
    <property type="match status" value="1"/>
</dbReference>
<keyword evidence="5" id="KW-0805">Transcription regulation</keyword>
<keyword evidence="8" id="KW-0539">Nucleus</keyword>
<dbReference type="InParanoid" id="A0A200R9B4"/>
<organism evidence="12 13">
    <name type="scientific">Macleaya cordata</name>
    <name type="common">Five-seeded plume-poppy</name>
    <name type="synonym">Bocconia cordata</name>
    <dbReference type="NCBI Taxonomy" id="56857"/>
    <lineage>
        <taxon>Eukaryota</taxon>
        <taxon>Viridiplantae</taxon>
        <taxon>Streptophyta</taxon>
        <taxon>Embryophyta</taxon>
        <taxon>Tracheophyta</taxon>
        <taxon>Spermatophyta</taxon>
        <taxon>Magnoliopsida</taxon>
        <taxon>Ranunculales</taxon>
        <taxon>Papaveraceae</taxon>
        <taxon>Papaveroideae</taxon>
        <taxon>Macleaya</taxon>
    </lineage>
</organism>
<keyword evidence="13" id="KW-1185">Reference proteome</keyword>
<evidence type="ECO:0000256" key="5">
    <source>
        <dbReference type="ARBA" id="ARBA00023015"/>
    </source>
</evidence>
<feature type="region of interest" description="Disordered" evidence="10">
    <location>
        <begin position="99"/>
        <end position="122"/>
    </location>
</feature>
<gene>
    <name evidence="12" type="ORF">BVC80_521g137</name>
</gene>
<dbReference type="PANTHER" id="PTHR31251">
    <property type="entry name" value="SQUAMOSA PROMOTER-BINDING-LIKE PROTEIN 4"/>
    <property type="match status" value="1"/>
</dbReference>
<dbReference type="PROSITE" id="PS51141">
    <property type="entry name" value="ZF_SBP"/>
    <property type="match status" value="1"/>
</dbReference>
<evidence type="ECO:0000256" key="7">
    <source>
        <dbReference type="ARBA" id="ARBA00023163"/>
    </source>
</evidence>